<dbReference type="Proteomes" id="UP000008311">
    <property type="component" value="Unassembled WGS sequence"/>
</dbReference>
<evidence type="ECO:0000313" key="2">
    <source>
        <dbReference type="Proteomes" id="UP000008311"/>
    </source>
</evidence>
<sequence>MEGVGHKKETMSPKVSFREKLLDLSLGSGNDEDDFISDDEDDLFLIIDKKIRKPIEMNTNTCEVSRVKFTWHLRGKGSLYNRCQNDVIEGMNKSRFVVLKVGNVAATYMHKEMNQAYVSNFEKQTLVAHGLGQKGTIYEKNAYLTLLENLIKQLLLLKTLWYMVRKSEQAFSYSLNPLNVEEFLSSGDDSTLEEEGLLKDVDDGILAGVDMIIE</sequence>
<evidence type="ECO:0000313" key="1">
    <source>
        <dbReference type="EMBL" id="EEF39502.1"/>
    </source>
</evidence>
<accession>B9SA83</accession>
<protein>
    <submittedName>
        <fullName evidence="1">Uncharacterized protein</fullName>
    </submittedName>
</protein>
<name>B9SA83_RICCO</name>
<dbReference type="EMBL" id="EQ973901">
    <property type="protein sequence ID" value="EEF39502.1"/>
    <property type="molecule type" value="Genomic_DNA"/>
</dbReference>
<reference evidence="2" key="1">
    <citation type="journal article" date="2010" name="Nat. Biotechnol.">
        <title>Draft genome sequence of the oilseed species Ricinus communis.</title>
        <authorList>
            <person name="Chan A.P."/>
            <person name="Crabtree J."/>
            <person name="Zhao Q."/>
            <person name="Lorenzi H."/>
            <person name="Orvis J."/>
            <person name="Puiu D."/>
            <person name="Melake-Berhan A."/>
            <person name="Jones K.M."/>
            <person name="Redman J."/>
            <person name="Chen G."/>
            <person name="Cahoon E.B."/>
            <person name="Gedil M."/>
            <person name="Stanke M."/>
            <person name="Haas B.J."/>
            <person name="Wortman J.R."/>
            <person name="Fraser-Liggett C.M."/>
            <person name="Ravel J."/>
            <person name="Rabinowicz P.D."/>
        </authorList>
    </citation>
    <scope>NUCLEOTIDE SEQUENCE [LARGE SCALE GENOMIC DNA]</scope>
    <source>
        <strain evidence="2">cv. Hale</strain>
    </source>
</reference>
<organism evidence="1 2">
    <name type="scientific">Ricinus communis</name>
    <name type="common">Castor bean</name>
    <dbReference type="NCBI Taxonomy" id="3988"/>
    <lineage>
        <taxon>Eukaryota</taxon>
        <taxon>Viridiplantae</taxon>
        <taxon>Streptophyta</taxon>
        <taxon>Embryophyta</taxon>
        <taxon>Tracheophyta</taxon>
        <taxon>Spermatophyta</taxon>
        <taxon>Magnoliopsida</taxon>
        <taxon>eudicotyledons</taxon>
        <taxon>Gunneridae</taxon>
        <taxon>Pentapetalae</taxon>
        <taxon>rosids</taxon>
        <taxon>fabids</taxon>
        <taxon>Malpighiales</taxon>
        <taxon>Euphorbiaceae</taxon>
        <taxon>Acalyphoideae</taxon>
        <taxon>Acalypheae</taxon>
        <taxon>Ricinus</taxon>
    </lineage>
</organism>
<dbReference type="InParanoid" id="B9SA83"/>
<keyword evidence="2" id="KW-1185">Reference proteome</keyword>
<dbReference type="AlphaFoldDB" id="B9SA83"/>
<gene>
    <name evidence="1" type="ORF">RCOM_0863700</name>
</gene>
<proteinExistence type="predicted"/>